<name>A0A6N7VFQ6_9FIRM</name>
<dbReference type="GO" id="GO:0000155">
    <property type="term" value="F:phosphorelay sensor kinase activity"/>
    <property type="evidence" value="ECO:0007669"/>
    <property type="project" value="InterPro"/>
</dbReference>
<dbReference type="InterPro" id="IPR005467">
    <property type="entry name" value="His_kinase_dom"/>
</dbReference>
<dbReference type="InterPro" id="IPR004358">
    <property type="entry name" value="Sig_transdc_His_kin-like_C"/>
</dbReference>
<dbReference type="Gene3D" id="3.30.450.350">
    <property type="entry name" value="CHASE domain"/>
    <property type="match status" value="1"/>
</dbReference>
<evidence type="ECO:0000259" key="15">
    <source>
        <dbReference type="PROSITE" id="PS50839"/>
    </source>
</evidence>
<keyword evidence="4 11" id="KW-0597">Phosphoprotein</keyword>
<evidence type="ECO:0000256" key="1">
    <source>
        <dbReference type="ARBA" id="ARBA00000085"/>
    </source>
</evidence>
<dbReference type="PANTHER" id="PTHR43047:SF64">
    <property type="entry name" value="HISTIDINE KINASE CONTAINING CHEY-HOMOLOGOUS RECEIVER DOMAIN AND PAS DOMAIN-RELATED"/>
    <property type="match status" value="1"/>
</dbReference>
<dbReference type="Pfam" id="PF00072">
    <property type="entry name" value="Response_reg"/>
    <property type="match status" value="1"/>
</dbReference>
<comment type="caution">
    <text evidence="16">The sequence shown here is derived from an EMBL/GenBank/DDBJ whole genome shotgun (WGS) entry which is preliminary data.</text>
</comment>
<feature type="domain" description="CHASE" evidence="15">
    <location>
        <begin position="101"/>
        <end position="190"/>
    </location>
</feature>
<dbReference type="InterPro" id="IPR003594">
    <property type="entry name" value="HATPase_dom"/>
</dbReference>
<dbReference type="CDD" id="cd00082">
    <property type="entry name" value="HisKA"/>
    <property type="match status" value="1"/>
</dbReference>
<dbReference type="GO" id="GO:0016020">
    <property type="term" value="C:membrane"/>
    <property type="evidence" value="ECO:0007669"/>
    <property type="project" value="UniProtKB-SubCell"/>
</dbReference>
<dbReference type="PRINTS" id="PR00344">
    <property type="entry name" value="BCTRLSENSOR"/>
</dbReference>
<reference evidence="16 17" key="1">
    <citation type="submission" date="2019-08" db="EMBL/GenBank/DDBJ databases">
        <title>In-depth cultivation of the pig gut microbiome towards novel bacterial diversity and tailored functional studies.</title>
        <authorList>
            <person name="Wylensek D."/>
            <person name="Hitch T.C.A."/>
            <person name="Clavel T."/>
        </authorList>
    </citation>
    <scope>NUCLEOTIDE SEQUENCE [LARGE SCALE GENOMIC DNA]</scope>
    <source>
        <strain evidence="16 17">LKV-472-APC-3</strain>
    </source>
</reference>
<dbReference type="InterPro" id="IPR006189">
    <property type="entry name" value="CHASE_dom"/>
</dbReference>
<evidence type="ECO:0000256" key="11">
    <source>
        <dbReference type="PROSITE-ProRule" id="PRU00169"/>
    </source>
</evidence>
<dbReference type="EMBL" id="VUMR01000006">
    <property type="protein sequence ID" value="MSS55722.1"/>
    <property type="molecule type" value="Genomic_DNA"/>
</dbReference>
<dbReference type="InterPro" id="IPR003661">
    <property type="entry name" value="HisK_dim/P_dom"/>
</dbReference>
<evidence type="ECO:0000259" key="13">
    <source>
        <dbReference type="PROSITE" id="PS50109"/>
    </source>
</evidence>
<evidence type="ECO:0000256" key="4">
    <source>
        <dbReference type="ARBA" id="ARBA00022553"/>
    </source>
</evidence>
<dbReference type="Gene3D" id="3.30.565.10">
    <property type="entry name" value="Histidine kinase-like ATPase, C-terminal domain"/>
    <property type="match status" value="1"/>
</dbReference>
<dbReference type="Pfam" id="PF14206">
    <property type="entry name" value="Cys_rich_CPCC"/>
    <property type="match status" value="1"/>
</dbReference>
<proteinExistence type="predicted"/>
<keyword evidence="6 12" id="KW-0812">Transmembrane</keyword>
<gene>
    <name evidence="16" type="ORF">FYJ55_02055</name>
</gene>
<comment type="subcellular location">
    <subcellularLocation>
        <location evidence="2">Membrane</location>
    </subcellularLocation>
</comment>
<dbReference type="InterPro" id="IPR025983">
    <property type="entry name" value="Cys_rich_CPCC"/>
</dbReference>
<dbReference type="InterPro" id="IPR001789">
    <property type="entry name" value="Sig_transdc_resp-reg_receiver"/>
</dbReference>
<dbReference type="Gene3D" id="3.40.50.2300">
    <property type="match status" value="1"/>
</dbReference>
<protein>
    <recommendedName>
        <fullName evidence="3">histidine kinase</fullName>
        <ecNumber evidence="3">2.7.13.3</ecNumber>
    </recommendedName>
</protein>
<dbReference type="InterPro" id="IPR042240">
    <property type="entry name" value="CHASE_sf"/>
</dbReference>
<evidence type="ECO:0000256" key="9">
    <source>
        <dbReference type="ARBA" id="ARBA00023012"/>
    </source>
</evidence>
<organism evidence="16 17">
    <name type="scientific">Holdemanella porci</name>
    <dbReference type="NCBI Taxonomy" id="2652276"/>
    <lineage>
        <taxon>Bacteria</taxon>
        <taxon>Bacillati</taxon>
        <taxon>Bacillota</taxon>
        <taxon>Erysipelotrichia</taxon>
        <taxon>Erysipelotrichales</taxon>
        <taxon>Erysipelotrichaceae</taxon>
        <taxon>Holdemanella</taxon>
    </lineage>
</organism>
<keyword evidence="5" id="KW-0808">Transferase</keyword>
<evidence type="ECO:0000256" key="10">
    <source>
        <dbReference type="ARBA" id="ARBA00023136"/>
    </source>
</evidence>
<keyword evidence="7" id="KW-0418">Kinase</keyword>
<evidence type="ECO:0000256" key="7">
    <source>
        <dbReference type="ARBA" id="ARBA00022777"/>
    </source>
</evidence>
<keyword evidence="9" id="KW-0902">Two-component regulatory system</keyword>
<feature type="modified residue" description="4-aspartylphosphate" evidence="11">
    <location>
        <position position="593"/>
    </location>
</feature>
<dbReference type="InterPro" id="IPR036890">
    <property type="entry name" value="HATPase_C_sf"/>
</dbReference>
<evidence type="ECO:0000256" key="2">
    <source>
        <dbReference type="ARBA" id="ARBA00004370"/>
    </source>
</evidence>
<feature type="transmembrane region" description="Helical" evidence="12">
    <location>
        <begin position="251"/>
        <end position="272"/>
    </location>
</feature>
<dbReference type="Pfam" id="PF03924">
    <property type="entry name" value="CHASE"/>
    <property type="match status" value="1"/>
</dbReference>
<keyword evidence="10 12" id="KW-0472">Membrane</keyword>
<evidence type="ECO:0000256" key="6">
    <source>
        <dbReference type="ARBA" id="ARBA00022692"/>
    </source>
</evidence>
<dbReference type="SMART" id="SM00387">
    <property type="entry name" value="HATPase_c"/>
    <property type="match status" value="1"/>
</dbReference>
<dbReference type="SUPFAM" id="SSF55874">
    <property type="entry name" value="ATPase domain of HSP90 chaperone/DNA topoisomerase II/histidine kinase"/>
    <property type="match status" value="1"/>
</dbReference>
<dbReference type="Pfam" id="PF02518">
    <property type="entry name" value="HATPase_c"/>
    <property type="match status" value="1"/>
</dbReference>
<dbReference type="GeneID" id="93158080"/>
<dbReference type="InterPro" id="IPR036097">
    <property type="entry name" value="HisK_dim/P_sf"/>
</dbReference>
<feature type="domain" description="Response regulatory" evidence="14">
    <location>
        <begin position="544"/>
        <end position="657"/>
    </location>
</feature>
<dbReference type="AlphaFoldDB" id="A0A6N7VFQ6"/>
<dbReference type="PROSITE" id="PS50109">
    <property type="entry name" value="HIS_KIN"/>
    <property type="match status" value="1"/>
</dbReference>
<dbReference type="SMART" id="SM00388">
    <property type="entry name" value="HisKA"/>
    <property type="match status" value="1"/>
</dbReference>
<dbReference type="Gene3D" id="1.10.287.130">
    <property type="match status" value="1"/>
</dbReference>
<dbReference type="Proteomes" id="UP000434241">
    <property type="component" value="Unassembled WGS sequence"/>
</dbReference>
<dbReference type="EC" id="2.7.13.3" evidence="3"/>
<accession>A0A6N7VFQ6</accession>
<feature type="transmembrane region" description="Helical" evidence="12">
    <location>
        <begin position="6"/>
        <end position="28"/>
    </location>
</feature>
<keyword evidence="8 12" id="KW-1133">Transmembrane helix</keyword>
<dbReference type="SUPFAM" id="SSF52172">
    <property type="entry name" value="CheY-like"/>
    <property type="match status" value="1"/>
</dbReference>
<dbReference type="CDD" id="cd17546">
    <property type="entry name" value="REC_hyHK_CKI1_RcsC-like"/>
    <property type="match status" value="1"/>
</dbReference>
<dbReference type="PANTHER" id="PTHR43047">
    <property type="entry name" value="TWO-COMPONENT HISTIDINE PROTEIN KINASE"/>
    <property type="match status" value="1"/>
</dbReference>
<sequence>MKNKNLIYQILISFVLVSVLTNMACLFIRNSVIQQEKLKAEYTVNSTINRVEIKLESYIEKVGFLKKTIEAGIDLDDAYFESVASRLYGDDPAVKTIELAPNGIIQNVYPFKENQKAIGMDMLVEHERKEAATLAKETREYTLEGPYDLKQGGKGALLYDPIYVNGEFWGFSILVIDWDAFLAEIHLDELERASYDFVIWKKDRVTKEKITIFKSSENIGSDTLLVKCALPNNNWNFEIIPKNGWINKYEMMSLVVASIMIDFLVTAAIALLEIRHKKDLEYATQIEMEAKKAQEASAAKSRFLFSMSHDIRTPMNAIMGYTELMEKNVGNIGKEKDYLSKIRYSSTFLLGLINSILEMARIESGKETLNIKVCNIYDIIESLNSVFEKQAEQKGLTYQCTTKIQHPYVYCDQIKVEEILLNIVGNSIKYTDEGRVLIQIEEGEPGRIQCMIQDTGIGMSEAYLPHAFEDFSREKSGTQTSVKGTGLGLAIVKSLVDLMNGTIEISSQVNHGTTTRIKFQFEIASENELKNNQETNIIAFKGKHILLAEDNDLNAEIAMTLLTDYGLIVDHVSDGVACVKQVKEKEYDVVLMDIQMPNMDGYQATQTIREFSDIPIVAMTANAFEEDKQKALSVGMNGYIAKPIDMDKVIKTLSNVFVFKCPVCGQYTFQSGPGSYEICPVCGWEDDKAQYKNPNLKGGANHLSLKEYKKQYEKNHE</sequence>
<dbReference type="SUPFAM" id="SSF47384">
    <property type="entry name" value="Homodimeric domain of signal transducing histidine kinase"/>
    <property type="match status" value="1"/>
</dbReference>
<dbReference type="SMART" id="SM00448">
    <property type="entry name" value="REC"/>
    <property type="match status" value="1"/>
</dbReference>
<keyword evidence="17" id="KW-1185">Reference proteome</keyword>
<dbReference type="PROSITE" id="PS50110">
    <property type="entry name" value="RESPONSE_REGULATORY"/>
    <property type="match status" value="1"/>
</dbReference>
<evidence type="ECO:0000256" key="5">
    <source>
        <dbReference type="ARBA" id="ARBA00022679"/>
    </source>
</evidence>
<evidence type="ECO:0000256" key="12">
    <source>
        <dbReference type="SAM" id="Phobius"/>
    </source>
</evidence>
<comment type="catalytic activity">
    <reaction evidence="1">
        <text>ATP + protein L-histidine = ADP + protein N-phospho-L-histidine.</text>
        <dbReference type="EC" id="2.7.13.3"/>
    </reaction>
</comment>
<dbReference type="RefSeq" id="WP_154555423.1">
    <property type="nucleotide sequence ID" value="NZ_VUMR01000006.1"/>
</dbReference>
<evidence type="ECO:0000256" key="8">
    <source>
        <dbReference type="ARBA" id="ARBA00022989"/>
    </source>
</evidence>
<evidence type="ECO:0000256" key="3">
    <source>
        <dbReference type="ARBA" id="ARBA00012438"/>
    </source>
</evidence>
<dbReference type="SMART" id="SM01079">
    <property type="entry name" value="CHASE"/>
    <property type="match status" value="1"/>
</dbReference>
<dbReference type="PROSITE" id="PS50839">
    <property type="entry name" value="CHASE"/>
    <property type="match status" value="1"/>
</dbReference>
<dbReference type="Pfam" id="PF00512">
    <property type="entry name" value="HisKA"/>
    <property type="match status" value="1"/>
</dbReference>
<evidence type="ECO:0000259" key="14">
    <source>
        <dbReference type="PROSITE" id="PS50110"/>
    </source>
</evidence>
<feature type="domain" description="Histidine kinase" evidence="13">
    <location>
        <begin position="306"/>
        <end position="523"/>
    </location>
</feature>
<evidence type="ECO:0000313" key="17">
    <source>
        <dbReference type="Proteomes" id="UP000434241"/>
    </source>
</evidence>
<dbReference type="InterPro" id="IPR011006">
    <property type="entry name" value="CheY-like_superfamily"/>
</dbReference>
<evidence type="ECO:0000313" key="16">
    <source>
        <dbReference type="EMBL" id="MSS55722.1"/>
    </source>
</evidence>